<accession>A0A643EYJ8</accession>
<evidence type="ECO:0000313" key="1">
    <source>
        <dbReference type="EMBL" id="KAB0569514.1"/>
    </source>
</evidence>
<dbReference type="AlphaFoldDB" id="A0A643EYJ8"/>
<protein>
    <submittedName>
        <fullName evidence="1">Uncharacterized protein</fullName>
    </submittedName>
</protein>
<proteinExistence type="predicted"/>
<reference evidence="1" key="1">
    <citation type="submission" date="2019-09" db="EMBL/GenBank/DDBJ databases">
        <title>Draft genome sequences of 48 bacterial type strains from the CCUG.</title>
        <authorList>
            <person name="Tunovic T."/>
            <person name="Pineiro-Iglesias B."/>
            <person name="Unosson C."/>
            <person name="Inganas E."/>
            <person name="Ohlen M."/>
            <person name="Cardew S."/>
            <person name="Jensie-Markopoulos S."/>
            <person name="Salva-Serra F."/>
            <person name="Jaen-Luchoro D."/>
            <person name="Karlsson R."/>
            <person name="Svensson-Stadler L."/>
            <person name="Chun J."/>
            <person name="Moore E."/>
        </authorList>
    </citation>
    <scope>NUCLEOTIDE SEQUENCE</scope>
    <source>
        <strain evidence="1">CCUG 50899</strain>
    </source>
</reference>
<organism evidence="1">
    <name type="scientific">Brucella pituitosa</name>
    <dbReference type="NCBI Taxonomy" id="571256"/>
    <lineage>
        <taxon>Bacteria</taxon>
        <taxon>Pseudomonadati</taxon>
        <taxon>Pseudomonadota</taxon>
        <taxon>Alphaproteobacteria</taxon>
        <taxon>Hyphomicrobiales</taxon>
        <taxon>Brucellaceae</taxon>
        <taxon>Brucella/Ochrobactrum group</taxon>
        <taxon>Brucella</taxon>
    </lineage>
</organism>
<sequence length="559" mass="61943">MGNKKSQDLIDSNHPRTVGADSNLQWNSIVFDSMSPQSVAQLAGNGLNMFKLTLFLTPVHDNGAGAKTPVYVSPEDLRQSITLIDYDQSQITALTYLPSAPTIENLPRFSGWAYTDGPNDFVVNPSSGFDLAEEATGSEADASGQQAITFYVMCKSQTDSNIRIGYQIQPTDGAKISDYINGTNGFKGHYVEAQASAEEHYTQNDLTATPQYMPHPGDDDDFSASTEMPDGLRWRQYNYTIDINQYSGPIYYTVSPTISYYSVDDIDIYQSCKSINKNGYLSSLYIWNAEMSGMQYVPISNVSDGHQIDIGENPRNRTFIRITVIFSNLIGSYYPSSTDNNNIITFYDSTGKSGQFSISTELPNYVQLRYPQQDSSSWNPIAPPRGDQEPTTADNAGSYYLISDSLTYLGCNADNSVVIINNITDKNVNTSFYSLTDELIRCVKNDYYLCISNPYQDQTNFPGSYEIISAYQITNSSNYIKFTFKPIWKLQAFGIFSNVRPLYLGIDTVNATGTNGQYQAYLGSPSAASFTSNSGNNNNSNNPGTVVQGNMIWHLSARN</sequence>
<dbReference type="EMBL" id="VZPE01000007">
    <property type="protein sequence ID" value="KAB0569514.1"/>
    <property type="molecule type" value="Genomic_DNA"/>
</dbReference>
<gene>
    <name evidence="1" type="ORF">F7Q93_17485</name>
</gene>
<comment type="caution">
    <text evidence="1">The sequence shown here is derived from an EMBL/GenBank/DDBJ whole genome shotgun (WGS) entry which is preliminary data.</text>
</comment>
<dbReference type="RefSeq" id="WP_105642869.1">
    <property type="nucleotide sequence ID" value="NZ_JBHEEN010000007.1"/>
</dbReference>
<name>A0A643EYJ8_9HYPH</name>